<dbReference type="Proteomes" id="UP000536835">
    <property type="component" value="Unassembled WGS sequence"/>
</dbReference>
<dbReference type="SUPFAM" id="SSF53067">
    <property type="entry name" value="Actin-like ATPase domain"/>
    <property type="match status" value="1"/>
</dbReference>
<dbReference type="GO" id="GO:0005524">
    <property type="term" value="F:ATP binding"/>
    <property type="evidence" value="ECO:0007669"/>
    <property type="project" value="InterPro"/>
</dbReference>
<accession>A0A7Y3RIL4</accession>
<keyword evidence="2" id="KW-0418">Kinase</keyword>
<reference evidence="2 3" key="1">
    <citation type="submission" date="2020-05" db="EMBL/GenBank/DDBJ databases">
        <title>Parvularcula mediterraneae sp. nov., isolated from polypropylene straw from shallow seawater of the seashore of Laganas in Zakynthos island, Greece.</title>
        <authorList>
            <person name="Szabo I."/>
            <person name="Al-Omari J."/>
            <person name="Rado J."/>
            <person name="Szerdahelyi G.S."/>
        </authorList>
    </citation>
    <scope>NUCLEOTIDE SEQUENCE [LARGE SCALE GENOMIC DNA]</scope>
    <source>
        <strain evidence="2 3">ZS-1/3</strain>
    </source>
</reference>
<dbReference type="InterPro" id="IPR043129">
    <property type="entry name" value="ATPase_NBD"/>
</dbReference>
<evidence type="ECO:0000256" key="1">
    <source>
        <dbReference type="ARBA" id="ARBA00023277"/>
    </source>
</evidence>
<dbReference type="GO" id="GO:0009254">
    <property type="term" value="P:peptidoglycan turnover"/>
    <property type="evidence" value="ECO:0007669"/>
    <property type="project" value="InterPro"/>
</dbReference>
<dbReference type="Gene3D" id="3.30.420.40">
    <property type="match status" value="2"/>
</dbReference>
<dbReference type="GO" id="GO:0006040">
    <property type="term" value="P:amino sugar metabolic process"/>
    <property type="evidence" value="ECO:0007669"/>
    <property type="project" value="InterPro"/>
</dbReference>
<keyword evidence="2" id="KW-0808">Transferase</keyword>
<dbReference type="InterPro" id="IPR005338">
    <property type="entry name" value="Anhydro_N_Ac-Mur_kinase"/>
</dbReference>
<sequence length="374" mass="39807">MSGTSLDGLDLALCKITGSGYSTDLTLEAFETLPFRSAFLQDIREVFAKEEVSLSTLTILHAVIADEHAWLINAFLEKHRISPQSVDLIASHGQTVYHAPRSLHGREDWPNATLQLGEGDHLAIRTGITTVSDFRQKHVAAGGEGAPLAAYGDLLLLSSPDQGRALVNIGGIANITYLPPSDGNGEAMSSDVGPGNTIMDALARRSDPSLQYDRDAAIAKSGEISTDLLDALLEEPFFRVPLPKTTGPELFSPDWFDNIAKANGTKLSLADQMATLNRLSARGIADAIGKLPERTKVYLSGGGARNPELRRNLGELLPGRKIGSTGDLGIDPDAKEAILFAVLANELIAGDADTIRGRIKGAPPVTMGKISLPD</sequence>
<protein>
    <submittedName>
        <fullName evidence="2">Anhydro-N-acetylmuramic acid kinase</fullName>
    </submittedName>
</protein>
<organism evidence="2 3">
    <name type="scientific">Parvularcula mediterranea</name>
    <dbReference type="NCBI Taxonomy" id="2732508"/>
    <lineage>
        <taxon>Bacteria</taxon>
        <taxon>Pseudomonadati</taxon>
        <taxon>Pseudomonadota</taxon>
        <taxon>Alphaproteobacteria</taxon>
        <taxon>Parvularculales</taxon>
        <taxon>Parvularculaceae</taxon>
        <taxon>Parvularcula</taxon>
    </lineage>
</organism>
<keyword evidence="3" id="KW-1185">Reference proteome</keyword>
<comment type="caution">
    <text evidence="2">The sequence shown here is derived from an EMBL/GenBank/DDBJ whole genome shotgun (WGS) entry which is preliminary data.</text>
</comment>
<dbReference type="EMBL" id="JABFCX010000001">
    <property type="protein sequence ID" value="NNU14717.1"/>
    <property type="molecule type" value="Genomic_DNA"/>
</dbReference>
<dbReference type="GO" id="GO:0016301">
    <property type="term" value="F:kinase activity"/>
    <property type="evidence" value="ECO:0007669"/>
    <property type="project" value="UniProtKB-KW"/>
</dbReference>
<dbReference type="AlphaFoldDB" id="A0A7Y3RIL4"/>
<dbReference type="PANTHER" id="PTHR30605:SF0">
    <property type="entry name" value="ANHYDRO-N-ACETYLMURAMIC ACID KINASE"/>
    <property type="match status" value="1"/>
</dbReference>
<keyword evidence="1" id="KW-0119">Carbohydrate metabolism</keyword>
<name>A0A7Y3RIL4_9PROT</name>
<evidence type="ECO:0000313" key="3">
    <source>
        <dbReference type="Proteomes" id="UP000536835"/>
    </source>
</evidence>
<proteinExistence type="predicted"/>
<dbReference type="PANTHER" id="PTHR30605">
    <property type="entry name" value="ANHYDRO-N-ACETYLMURAMIC ACID KINASE"/>
    <property type="match status" value="1"/>
</dbReference>
<dbReference type="GO" id="GO:0016773">
    <property type="term" value="F:phosphotransferase activity, alcohol group as acceptor"/>
    <property type="evidence" value="ECO:0007669"/>
    <property type="project" value="InterPro"/>
</dbReference>
<evidence type="ECO:0000313" key="2">
    <source>
        <dbReference type="EMBL" id="NNU14717.1"/>
    </source>
</evidence>
<dbReference type="Pfam" id="PF03702">
    <property type="entry name" value="AnmK"/>
    <property type="match status" value="1"/>
</dbReference>
<gene>
    <name evidence="2" type="ORF">HK107_00080</name>
</gene>